<reference evidence="1" key="1">
    <citation type="submission" date="2024-09" db="EMBL/GenBank/DDBJ databases">
        <title>Black Yeasts Isolated from many extreme environments.</title>
        <authorList>
            <person name="Coleine C."/>
            <person name="Stajich J.E."/>
            <person name="Selbmann L."/>
        </authorList>
    </citation>
    <scope>NUCLEOTIDE SEQUENCE</scope>
    <source>
        <strain evidence="1">CCFEE 5737</strain>
    </source>
</reference>
<organism evidence="1 2">
    <name type="scientific">Coniosporium uncinatum</name>
    <dbReference type="NCBI Taxonomy" id="93489"/>
    <lineage>
        <taxon>Eukaryota</taxon>
        <taxon>Fungi</taxon>
        <taxon>Dikarya</taxon>
        <taxon>Ascomycota</taxon>
        <taxon>Pezizomycotina</taxon>
        <taxon>Dothideomycetes</taxon>
        <taxon>Dothideomycetes incertae sedis</taxon>
        <taxon>Coniosporium</taxon>
    </lineage>
</organism>
<name>A0ACC3DUQ4_9PEZI</name>
<comment type="caution">
    <text evidence="1">The sequence shown here is derived from an EMBL/GenBank/DDBJ whole genome shotgun (WGS) entry which is preliminary data.</text>
</comment>
<protein>
    <submittedName>
        <fullName evidence="1">Uncharacterized protein</fullName>
    </submittedName>
</protein>
<dbReference type="Proteomes" id="UP001186974">
    <property type="component" value="Unassembled WGS sequence"/>
</dbReference>
<accession>A0ACC3DUQ4</accession>
<keyword evidence="2" id="KW-1185">Reference proteome</keyword>
<evidence type="ECO:0000313" key="1">
    <source>
        <dbReference type="EMBL" id="KAK3080298.1"/>
    </source>
</evidence>
<dbReference type="EMBL" id="JAWDJW010000634">
    <property type="protein sequence ID" value="KAK3080298.1"/>
    <property type="molecule type" value="Genomic_DNA"/>
</dbReference>
<evidence type="ECO:0000313" key="2">
    <source>
        <dbReference type="Proteomes" id="UP001186974"/>
    </source>
</evidence>
<sequence>MQSEGTMSPRPLPEVSQRPLSGLIDIPFETVTPVAAPPYEAHHEDDLFTGNPVEHTQSNTPFQPILQPAPPISPIHPTGPITLTIDGGLIYPPPPSSAVYSLPRSFGWAGNEIFLQLSKPLIQRCESDAANRDMKLYVIRRTPFTNEIALVPQRTGFVSGVMRGRKSIRGRTSWDIEIRNRVALRYSRGKWKDNLGNILAWEGGNKEHDQRIEVYGGREEITITAAGRKSELTDLIVAAWCARLWRENAKPVPLMQTLFRGRGEWRYCVHFPRSSSHALVHGS</sequence>
<gene>
    <name evidence="1" type="ORF">LTS18_002619</name>
</gene>
<proteinExistence type="predicted"/>